<dbReference type="InterPro" id="IPR050166">
    <property type="entry name" value="ABC_transporter_ATP-bind"/>
</dbReference>
<keyword evidence="3" id="KW-0547">Nucleotide-binding</keyword>
<gene>
    <name evidence="6" type="ORF">CJ301_07250</name>
</gene>
<keyword evidence="2" id="KW-0813">Transport</keyword>
<evidence type="ECO:0000256" key="1">
    <source>
        <dbReference type="ARBA" id="ARBA00005417"/>
    </source>
</evidence>
<dbReference type="GO" id="GO:0016887">
    <property type="term" value="F:ATP hydrolysis activity"/>
    <property type="evidence" value="ECO:0007669"/>
    <property type="project" value="InterPro"/>
</dbReference>
<organism evidence="6 7">
    <name type="scientific">Limimaricola cinnabarinus</name>
    <dbReference type="NCBI Taxonomy" id="1125964"/>
    <lineage>
        <taxon>Bacteria</taxon>
        <taxon>Pseudomonadati</taxon>
        <taxon>Pseudomonadota</taxon>
        <taxon>Alphaproteobacteria</taxon>
        <taxon>Rhodobacterales</taxon>
        <taxon>Paracoccaceae</taxon>
        <taxon>Limimaricola</taxon>
    </lineage>
</organism>
<dbReference type="InterPro" id="IPR003439">
    <property type="entry name" value="ABC_transporter-like_ATP-bd"/>
</dbReference>
<dbReference type="EMBL" id="NQWH01000008">
    <property type="protein sequence ID" value="PHP28167.1"/>
    <property type="molecule type" value="Genomic_DNA"/>
</dbReference>
<evidence type="ECO:0000256" key="2">
    <source>
        <dbReference type="ARBA" id="ARBA00022448"/>
    </source>
</evidence>
<dbReference type="OrthoDB" id="9802264at2"/>
<dbReference type="RefSeq" id="WP_099275825.1">
    <property type="nucleotide sequence ID" value="NZ_KZ304955.1"/>
</dbReference>
<keyword evidence="4 6" id="KW-0067">ATP-binding</keyword>
<dbReference type="Pfam" id="PF00005">
    <property type="entry name" value="ABC_tran"/>
    <property type="match status" value="1"/>
</dbReference>
<evidence type="ECO:0000313" key="7">
    <source>
        <dbReference type="Proteomes" id="UP000221860"/>
    </source>
</evidence>
<dbReference type="InterPro" id="IPR027417">
    <property type="entry name" value="P-loop_NTPase"/>
</dbReference>
<proteinExistence type="inferred from homology"/>
<dbReference type="InterPro" id="IPR017871">
    <property type="entry name" value="ABC_transporter-like_CS"/>
</dbReference>
<dbReference type="SMART" id="SM00382">
    <property type="entry name" value="AAA"/>
    <property type="match status" value="1"/>
</dbReference>
<accession>A0A2G1MHJ4</accession>
<evidence type="ECO:0000259" key="5">
    <source>
        <dbReference type="PROSITE" id="PS50893"/>
    </source>
</evidence>
<dbReference type="PANTHER" id="PTHR42788:SF19">
    <property type="entry name" value="ALIPHATIC SULFONATES IMPORT ATP-BINDING PROTEIN SSUB 2"/>
    <property type="match status" value="1"/>
</dbReference>
<feature type="domain" description="ABC transporter" evidence="5">
    <location>
        <begin position="1"/>
        <end position="229"/>
    </location>
</feature>
<comment type="similarity">
    <text evidence="1">Belongs to the ABC transporter superfamily.</text>
</comment>
<dbReference type="Gene3D" id="3.40.50.300">
    <property type="entry name" value="P-loop containing nucleotide triphosphate hydrolases"/>
    <property type="match status" value="1"/>
</dbReference>
<keyword evidence="7" id="KW-1185">Reference proteome</keyword>
<dbReference type="PROSITE" id="PS50893">
    <property type="entry name" value="ABC_TRANSPORTER_2"/>
    <property type="match status" value="1"/>
</dbReference>
<reference evidence="6 7" key="1">
    <citation type="submission" date="2017-08" db="EMBL/GenBank/DDBJ databases">
        <title>Draft Genome Sequence of Loktanella cinnabarina Strain XM1, Isolated from Coastal Surface Water.</title>
        <authorList>
            <person name="Ma R."/>
            <person name="Wang J."/>
            <person name="Wang Q."/>
            <person name="Ma Z."/>
            <person name="Li J."/>
            <person name="Chen L."/>
        </authorList>
    </citation>
    <scope>NUCLEOTIDE SEQUENCE [LARGE SCALE GENOMIC DNA]</scope>
    <source>
        <strain evidence="6 7">XM1</strain>
    </source>
</reference>
<dbReference type="SUPFAM" id="SSF52540">
    <property type="entry name" value="P-loop containing nucleoside triphosphate hydrolases"/>
    <property type="match status" value="1"/>
</dbReference>
<dbReference type="InterPro" id="IPR003593">
    <property type="entry name" value="AAA+_ATPase"/>
</dbReference>
<sequence length="241" mass="25555">MSDAPALRLSGRAKIGAAPIFGPLSLRAPAGEWTCLLGPSGVGKSTVLRLFAGLGDGIAFDGEAVAEDGVRLDGRVALMGQSDLLMPWLDATANVTLGARLRGTSPGRDRAREILGRVGLSEHADKRPHALSGGQRQRVALARTLMEDRPVVLLDEPFSALDARSRAQMQDLATELLAGRTVLHVTHDAAEAARLGQTILLMTRAGIASFPPPEASTPRLYDAPGTLAFQGRLLRLLMDTR</sequence>
<dbReference type="GO" id="GO:0005524">
    <property type="term" value="F:ATP binding"/>
    <property type="evidence" value="ECO:0007669"/>
    <property type="project" value="UniProtKB-KW"/>
</dbReference>
<protein>
    <submittedName>
        <fullName evidence="6">ABC transporter ATP-binding protein</fullName>
    </submittedName>
</protein>
<evidence type="ECO:0000256" key="3">
    <source>
        <dbReference type="ARBA" id="ARBA00022741"/>
    </source>
</evidence>
<dbReference type="AlphaFoldDB" id="A0A2G1MHJ4"/>
<evidence type="ECO:0000256" key="4">
    <source>
        <dbReference type="ARBA" id="ARBA00022840"/>
    </source>
</evidence>
<name>A0A2G1MHJ4_9RHOB</name>
<dbReference type="PANTHER" id="PTHR42788">
    <property type="entry name" value="TAURINE IMPORT ATP-BINDING PROTEIN-RELATED"/>
    <property type="match status" value="1"/>
</dbReference>
<comment type="caution">
    <text evidence="6">The sequence shown here is derived from an EMBL/GenBank/DDBJ whole genome shotgun (WGS) entry which is preliminary data.</text>
</comment>
<dbReference type="Proteomes" id="UP000221860">
    <property type="component" value="Unassembled WGS sequence"/>
</dbReference>
<dbReference type="PROSITE" id="PS00211">
    <property type="entry name" value="ABC_TRANSPORTER_1"/>
    <property type="match status" value="1"/>
</dbReference>
<evidence type="ECO:0000313" key="6">
    <source>
        <dbReference type="EMBL" id="PHP28167.1"/>
    </source>
</evidence>